<keyword evidence="4" id="KW-1185">Reference proteome</keyword>
<accession>A0A7X5R4N2</accession>
<dbReference type="GO" id="GO:0016491">
    <property type="term" value="F:oxidoreductase activity"/>
    <property type="evidence" value="ECO:0007669"/>
    <property type="project" value="InterPro"/>
</dbReference>
<evidence type="ECO:0000256" key="2">
    <source>
        <dbReference type="ARBA" id="ARBA00049106"/>
    </source>
</evidence>
<dbReference type="GO" id="GO:0005886">
    <property type="term" value="C:plasma membrane"/>
    <property type="evidence" value="ECO:0007669"/>
    <property type="project" value="TreeGrafter"/>
</dbReference>
<dbReference type="InterPro" id="IPR012349">
    <property type="entry name" value="Split_barrel_FMN-bd"/>
</dbReference>
<gene>
    <name evidence="3" type="ORF">FHU31_000234</name>
</gene>
<dbReference type="EMBL" id="JAANOW010000001">
    <property type="protein sequence ID" value="NIH93278.1"/>
    <property type="molecule type" value="Genomic_DNA"/>
</dbReference>
<protein>
    <submittedName>
        <fullName evidence="3">Deazaflavin-dependent oxidoreductase (Nitroreductase family)</fullName>
    </submittedName>
</protein>
<name>A0A7X5R4N2_9MYCO</name>
<evidence type="ECO:0000313" key="3">
    <source>
        <dbReference type="EMBL" id="NIH93278.1"/>
    </source>
</evidence>
<dbReference type="Pfam" id="PF04075">
    <property type="entry name" value="F420H2_quin_red"/>
    <property type="match status" value="1"/>
</dbReference>
<dbReference type="PANTHER" id="PTHR39428">
    <property type="entry name" value="F420H(2)-DEPENDENT QUINONE REDUCTASE RV1261C"/>
    <property type="match status" value="1"/>
</dbReference>
<comment type="similarity">
    <text evidence="1">Belongs to the F420H(2)-dependent quinone reductase family.</text>
</comment>
<dbReference type="PANTHER" id="PTHR39428:SF1">
    <property type="entry name" value="F420H(2)-DEPENDENT QUINONE REDUCTASE RV1261C"/>
    <property type="match status" value="1"/>
</dbReference>
<organism evidence="3 4">
    <name type="scientific">Mycolicibacterium fluoranthenivorans</name>
    <dbReference type="NCBI Taxonomy" id="258505"/>
    <lineage>
        <taxon>Bacteria</taxon>
        <taxon>Bacillati</taxon>
        <taxon>Actinomycetota</taxon>
        <taxon>Actinomycetes</taxon>
        <taxon>Mycobacteriales</taxon>
        <taxon>Mycobacteriaceae</taxon>
        <taxon>Mycolicibacterium</taxon>
    </lineage>
</organism>
<dbReference type="Proteomes" id="UP000547444">
    <property type="component" value="Unassembled WGS sequence"/>
</dbReference>
<dbReference type="Gene3D" id="2.30.110.10">
    <property type="entry name" value="Electron Transport, Fmn-binding Protein, Chain A"/>
    <property type="match status" value="1"/>
</dbReference>
<reference evidence="3 4" key="1">
    <citation type="submission" date="2020-03" db="EMBL/GenBank/DDBJ databases">
        <title>Sequencing the genomes of 1000 actinobacteria strains.</title>
        <authorList>
            <person name="Klenk H.-P."/>
        </authorList>
    </citation>
    <scope>NUCLEOTIDE SEQUENCE [LARGE SCALE GENOMIC DNA]</scope>
    <source>
        <strain evidence="3 4">DSM 44556</strain>
    </source>
</reference>
<dbReference type="RefSeq" id="WP_167154842.1">
    <property type="nucleotide sequence ID" value="NZ_JAANOW010000001.1"/>
</dbReference>
<comment type="catalytic activity">
    <reaction evidence="2">
        <text>oxidized coenzyme F420-(gamma-L-Glu)(n) + a quinol + H(+) = reduced coenzyme F420-(gamma-L-Glu)(n) + a quinone</text>
        <dbReference type="Rhea" id="RHEA:39663"/>
        <dbReference type="Rhea" id="RHEA-COMP:12939"/>
        <dbReference type="Rhea" id="RHEA-COMP:14378"/>
        <dbReference type="ChEBI" id="CHEBI:15378"/>
        <dbReference type="ChEBI" id="CHEBI:24646"/>
        <dbReference type="ChEBI" id="CHEBI:132124"/>
        <dbReference type="ChEBI" id="CHEBI:133980"/>
        <dbReference type="ChEBI" id="CHEBI:139511"/>
    </reaction>
</comment>
<proteinExistence type="inferred from homology"/>
<dbReference type="NCBIfam" id="TIGR00026">
    <property type="entry name" value="hi_GC_TIGR00026"/>
    <property type="match status" value="1"/>
</dbReference>
<sequence>MSIPDVGLGHSFAHRVIAQVAVSSLGLRFVRDLGARIDPTLMRLTGGRVSCVWPFPAVLVSHVGARTGISRTNAVVYFTDQGRVVLIPSNFGSARNPAWYHNVKANPIVELYGRGIRGQFVAEEVYGEERDRLFARAKGAPGPYAKYEEVAGAKARSIPVMTFIPRSSSRAAIAEGQ</sequence>
<dbReference type="InterPro" id="IPR004378">
    <property type="entry name" value="F420H2_quin_Rdtase"/>
</dbReference>
<evidence type="ECO:0000256" key="1">
    <source>
        <dbReference type="ARBA" id="ARBA00008710"/>
    </source>
</evidence>
<dbReference type="GO" id="GO:0070967">
    <property type="term" value="F:coenzyme F420 binding"/>
    <property type="evidence" value="ECO:0007669"/>
    <property type="project" value="TreeGrafter"/>
</dbReference>
<comment type="caution">
    <text evidence="3">The sequence shown here is derived from an EMBL/GenBank/DDBJ whole genome shotgun (WGS) entry which is preliminary data.</text>
</comment>
<evidence type="ECO:0000313" key="4">
    <source>
        <dbReference type="Proteomes" id="UP000547444"/>
    </source>
</evidence>
<dbReference type="AlphaFoldDB" id="A0A7X5R4N2"/>